<protein>
    <submittedName>
        <fullName evidence="6">1-acylglycerol-3-phosphate acyltransferase</fullName>
    </submittedName>
</protein>
<dbReference type="STRING" id="1081102.A0A167RH64"/>
<dbReference type="GO" id="GO:0006654">
    <property type="term" value="P:phosphatidic acid biosynthetic process"/>
    <property type="evidence" value="ECO:0007669"/>
    <property type="project" value="TreeGrafter"/>
</dbReference>
<reference evidence="6 7" key="1">
    <citation type="journal article" date="2016" name="Genome Biol. Evol.">
        <title>Divergent and convergent evolution of fungal pathogenicity.</title>
        <authorList>
            <person name="Shang Y."/>
            <person name="Xiao G."/>
            <person name="Zheng P."/>
            <person name="Cen K."/>
            <person name="Zhan S."/>
            <person name="Wang C."/>
        </authorList>
    </citation>
    <scope>NUCLEOTIDE SEQUENCE [LARGE SCALE GENOMIC DNA]</scope>
    <source>
        <strain evidence="6 7">RCEF 264</strain>
    </source>
</reference>
<sequence>MVAYLSAAAEGLAWFLVRYTGVVVVLYLLATVSALAGFAARMLAAWLALVVCSLYGVAASVALRLAGGGRWQLAQYATARAFKYTMATLTGITFAVEDPHGVLATTRPAVFIGNHQTALDVLMLGCMFPRYCSDARAALRGAADAIRTHRQSVYMFPEGTRSNALEPMLLPFKKGAFHLAVQAGVPIVPVAVANYSHLYNTSKLRFLPGRIPIKVLDPISTEGLTADDVADLTTRVRDLMLQEVVALTAQARAESASKAAVAVPAAPPPAKATDKAVASGVDTTSL</sequence>
<keyword evidence="4" id="KW-0812">Transmembrane</keyword>
<keyword evidence="4" id="KW-1133">Transmembrane helix</keyword>
<dbReference type="SMART" id="SM00563">
    <property type="entry name" value="PlsC"/>
    <property type="match status" value="1"/>
</dbReference>
<dbReference type="SUPFAM" id="SSF69593">
    <property type="entry name" value="Glycerol-3-phosphate (1)-acyltransferase"/>
    <property type="match status" value="1"/>
</dbReference>
<keyword evidence="4" id="KW-0472">Membrane</keyword>
<gene>
    <name evidence="6" type="ORF">SPI_06664</name>
</gene>
<dbReference type="OrthoDB" id="202234at2759"/>
<keyword evidence="7" id="KW-1185">Reference proteome</keyword>
<organism evidence="6 7">
    <name type="scientific">Niveomyces insectorum RCEF 264</name>
    <dbReference type="NCBI Taxonomy" id="1081102"/>
    <lineage>
        <taxon>Eukaryota</taxon>
        <taxon>Fungi</taxon>
        <taxon>Dikarya</taxon>
        <taxon>Ascomycota</taxon>
        <taxon>Pezizomycotina</taxon>
        <taxon>Sordariomycetes</taxon>
        <taxon>Hypocreomycetidae</taxon>
        <taxon>Hypocreales</taxon>
        <taxon>Cordycipitaceae</taxon>
        <taxon>Niveomyces</taxon>
    </lineage>
</organism>
<accession>A0A167RH64</accession>
<dbReference type="GO" id="GO:0005811">
    <property type="term" value="C:lipid droplet"/>
    <property type="evidence" value="ECO:0007669"/>
    <property type="project" value="EnsemblFungi"/>
</dbReference>
<feature type="region of interest" description="Disordered" evidence="3">
    <location>
        <begin position="264"/>
        <end position="286"/>
    </location>
</feature>
<dbReference type="GO" id="GO:0005783">
    <property type="term" value="C:endoplasmic reticulum"/>
    <property type="evidence" value="ECO:0007669"/>
    <property type="project" value="TreeGrafter"/>
</dbReference>
<comment type="caution">
    <text evidence="6">The sequence shown here is derived from an EMBL/GenBank/DDBJ whole genome shotgun (WGS) entry which is preliminary data.</text>
</comment>
<dbReference type="PANTHER" id="PTHR10434:SF11">
    <property type="entry name" value="1-ACYL-SN-GLYCEROL-3-PHOSPHATE ACYLTRANSFERASE"/>
    <property type="match status" value="1"/>
</dbReference>
<feature type="transmembrane region" description="Helical" evidence="4">
    <location>
        <begin position="44"/>
        <end position="66"/>
    </location>
</feature>
<dbReference type="PANTHER" id="PTHR10434">
    <property type="entry name" value="1-ACYL-SN-GLYCEROL-3-PHOSPHATE ACYLTRANSFERASE"/>
    <property type="match status" value="1"/>
</dbReference>
<keyword evidence="2 6" id="KW-0012">Acyltransferase</keyword>
<dbReference type="Proteomes" id="UP000076874">
    <property type="component" value="Unassembled WGS sequence"/>
</dbReference>
<evidence type="ECO:0000256" key="3">
    <source>
        <dbReference type="SAM" id="MobiDB-lite"/>
    </source>
</evidence>
<dbReference type="EMBL" id="AZHD01000012">
    <property type="protein sequence ID" value="OAA58591.1"/>
    <property type="molecule type" value="Genomic_DNA"/>
</dbReference>
<feature type="transmembrane region" description="Helical" evidence="4">
    <location>
        <begin position="12"/>
        <end position="38"/>
    </location>
</feature>
<evidence type="ECO:0000256" key="1">
    <source>
        <dbReference type="ARBA" id="ARBA00022679"/>
    </source>
</evidence>
<dbReference type="InterPro" id="IPR002123">
    <property type="entry name" value="Plipid/glycerol_acylTrfase"/>
</dbReference>
<feature type="domain" description="Phospholipid/glycerol acyltransferase" evidence="5">
    <location>
        <begin position="109"/>
        <end position="195"/>
    </location>
</feature>
<evidence type="ECO:0000313" key="7">
    <source>
        <dbReference type="Proteomes" id="UP000076874"/>
    </source>
</evidence>
<evidence type="ECO:0000256" key="4">
    <source>
        <dbReference type="SAM" id="Phobius"/>
    </source>
</evidence>
<proteinExistence type="predicted"/>
<dbReference type="CDD" id="cd07989">
    <property type="entry name" value="LPLAT_AGPAT-like"/>
    <property type="match status" value="1"/>
</dbReference>
<name>A0A167RH64_9HYPO</name>
<evidence type="ECO:0000259" key="5">
    <source>
        <dbReference type="SMART" id="SM00563"/>
    </source>
</evidence>
<evidence type="ECO:0000256" key="2">
    <source>
        <dbReference type="ARBA" id="ARBA00023315"/>
    </source>
</evidence>
<dbReference type="AlphaFoldDB" id="A0A167RH64"/>
<evidence type="ECO:0000313" key="6">
    <source>
        <dbReference type="EMBL" id="OAA58591.1"/>
    </source>
</evidence>
<keyword evidence="1 6" id="KW-0808">Transferase</keyword>
<dbReference type="Pfam" id="PF01553">
    <property type="entry name" value="Acyltransferase"/>
    <property type="match status" value="1"/>
</dbReference>
<dbReference type="GO" id="GO:0003841">
    <property type="term" value="F:1-acylglycerol-3-phosphate O-acyltransferase activity"/>
    <property type="evidence" value="ECO:0007669"/>
    <property type="project" value="EnsemblFungi"/>
</dbReference>